<evidence type="ECO:0000256" key="2">
    <source>
        <dbReference type="ARBA" id="ARBA00022448"/>
    </source>
</evidence>
<reference evidence="10 11" key="1">
    <citation type="journal article" date="2015" name="Appl. Microbiol. Biotechnol.">
        <title>The consequence of an additional NADH dehydrogenase paralog on the growth of Gluconobacter oxydans DSM3504.</title>
        <authorList>
            <person name="Kostner D."/>
            <person name="Luchterhand B."/>
            <person name="Junker A."/>
            <person name="Volland S."/>
            <person name="Daniel R."/>
            <person name="Buchs J."/>
            <person name="Liebl W."/>
            <person name="Ehrenreich A."/>
        </authorList>
    </citation>
    <scope>NUCLEOTIDE SEQUENCE [LARGE SCALE GENOMIC DNA]</scope>
    <source>
        <strain evidence="10">DSM 3504</strain>
    </source>
</reference>
<evidence type="ECO:0000259" key="9">
    <source>
        <dbReference type="PROSITE" id="PS50850"/>
    </source>
</evidence>
<dbReference type="KEGG" id="goy:GLS_c06200"/>
<feature type="domain" description="Major facilitator superfamily (MFS) profile" evidence="9">
    <location>
        <begin position="16"/>
        <end position="420"/>
    </location>
</feature>
<dbReference type="GO" id="GO:0005886">
    <property type="term" value="C:plasma membrane"/>
    <property type="evidence" value="ECO:0007669"/>
    <property type="project" value="UniProtKB-SubCell"/>
</dbReference>
<evidence type="ECO:0000256" key="4">
    <source>
        <dbReference type="ARBA" id="ARBA00022692"/>
    </source>
</evidence>
<evidence type="ECO:0000256" key="8">
    <source>
        <dbReference type="SAM" id="Phobius"/>
    </source>
</evidence>
<dbReference type="GO" id="GO:0015293">
    <property type="term" value="F:symporter activity"/>
    <property type="evidence" value="ECO:0007669"/>
    <property type="project" value="UniProtKB-KW"/>
</dbReference>
<feature type="transmembrane region" description="Helical" evidence="8">
    <location>
        <begin position="333"/>
        <end position="357"/>
    </location>
</feature>
<dbReference type="Proteomes" id="UP000031656">
    <property type="component" value="Chromosome"/>
</dbReference>
<proteinExistence type="predicted"/>
<feature type="transmembrane region" description="Helical" evidence="8">
    <location>
        <begin position="369"/>
        <end position="391"/>
    </location>
</feature>
<dbReference type="InterPro" id="IPR011701">
    <property type="entry name" value="MFS"/>
</dbReference>
<feature type="transmembrane region" description="Helical" evidence="8">
    <location>
        <begin position="162"/>
        <end position="181"/>
    </location>
</feature>
<keyword evidence="5" id="KW-0769">Symport</keyword>
<comment type="subcellular location">
    <subcellularLocation>
        <location evidence="1">Cell membrane</location>
        <topology evidence="1">Multi-pass membrane protein</topology>
    </subcellularLocation>
</comment>
<evidence type="ECO:0000256" key="6">
    <source>
        <dbReference type="ARBA" id="ARBA00022989"/>
    </source>
</evidence>
<dbReference type="HOGENOM" id="CLU_001265_39_0_5"/>
<dbReference type="EMBL" id="CP004373">
    <property type="protein sequence ID" value="AHK70534.1"/>
    <property type="molecule type" value="Genomic_DNA"/>
</dbReference>
<dbReference type="PROSITE" id="PS50850">
    <property type="entry name" value="MFS"/>
    <property type="match status" value="1"/>
</dbReference>
<keyword evidence="2" id="KW-0813">Transport</keyword>
<evidence type="ECO:0000313" key="11">
    <source>
        <dbReference type="Proteomes" id="UP000031656"/>
    </source>
</evidence>
<feature type="transmembrane region" description="Helical" evidence="8">
    <location>
        <begin position="86"/>
        <end position="103"/>
    </location>
</feature>
<feature type="transmembrane region" description="Helical" evidence="8">
    <location>
        <begin position="12"/>
        <end position="35"/>
    </location>
</feature>
<name>A0A067Z2P2_GLUOY</name>
<dbReference type="InterPro" id="IPR051084">
    <property type="entry name" value="H+-coupled_symporters"/>
</dbReference>
<feature type="transmembrane region" description="Helical" evidence="8">
    <location>
        <begin position="303"/>
        <end position="321"/>
    </location>
</feature>
<keyword evidence="4 8" id="KW-0812">Transmembrane</keyword>
<keyword evidence="6 8" id="KW-1133">Transmembrane helix</keyword>
<dbReference type="Pfam" id="PF07690">
    <property type="entry name" value="MFS_1"/>
    <property type="match status" value="1"/>
</dbReference>
<dbReference type="PANTHER" id="PTHR43528">
    <property type="entry name" value="ALPHA-KETOGLUTARATE PERMEASE"/>
    <property type="match status" value="1"/>
</dbReference>
<dbReference type="PANTHER" id="PTHR43528:SF3">
    <property type="entry name" value="CITRATE-PROTON SYMPORTER"/>
    <property type="match status" value="1"/>
</dbReference>
<gene>
    <name evidence="10" type="ORF">GLS_c06200</name>
</gene>
<evidence type="ECO:0000313" key="10">
    <source>
        <dbReference type="EMBL" id="AHK70534.1"/>
    </source>
</evidence>
<protein>
    <submittedName>
        <fullName evidence="10">Putative MFS transporter</fullName>
    </submittedName>
</protein>
<evidence type="ECO:0000256" key="1">
    <source>
        <dbReference type="ARBA" id="ARBA00004651"/>
    </source>
</evidence>
<feature type="transmembrane region" description="Helical" evidence="8">
    <location>
        <begin position="187"/>
        <end position="206"/>
    </location>
</feature>
<accession>A0A067Z2P2</accession>
<feature type="transmembrane region" description="Helical" evidence="8">
    <location>
        <begin position="271"/>
        <end position="291"/>
    </location>
</feature>
<feature type="transmembrane region" description="Helical" evidence="8">
    <location>
        <begin position="397"/>
        <end position="416"/>
    </location>
</feature>
<dbReference type="InterPro" id="IPR020846">
    <property type="entry name" value="MFS_dom"/>
</dbReference>
<dbReference type="Gene3D" id="1.20.1250.20">
    <property type="entry name" value="MFS general substrate transporter like domains"/>
    <property type="match status" value="1"/>
</dbReference>
<evidence type="ECO:0000256" key="3">
    <source>
        <dbReference type="ARBA" id="ARBA00022475"/>
    </source>
</evidence>
<dbReference type="AlphaFoldDB" id="A0A067Z2P2"/>
<organism evidence="10 11">
    <name type="scientific">Gluconobacter oxydans DSM 3504</name>
    <dbReference type="NCBI Taxonomy" id="1288313"/>
    <lineage>
        <taxon>Bacteria</taxon>
        <taxon>Pseudomonadati</taxon>
        <taxon>Pseudomonadota</taxon>
        <taxon>Alphaproteobacteria</taxon>
        <taxon>Acetobacterales</taxon>
        <taxon>Acetobacteraceae</taxon>
        <taxon>Gluconobacter</taxon>
    </lineage>
</organism>
<evidence type="ECO:0000256" key="5">
    <source>
        <dbReference type="ARBA" id="ARBA00022847"/>
    </source>
</evidence>
<sequence length="420" mass="45161">MNADGRPSVRFRMTLPVIASILGNIIEYYDFVIYASFSSSIGQTFFPAGLAFSQIALTLATFGFTLLARPVGAVVLGICTDRRGRTFTMILCIALMAIGSLLITFTPGYQSIGMAAPLLIVTARLLHGFSLGGEFGSATSFLIEQAPGHEARAASWQAIGQIVASLAAAIVTLSLTLLLPAQGFDSYGFRIAAGLGALAGLLALVLRFRLIRTRPSPPVAKVIAPSPFLRRENLLRTLAVMGAVALGSGITYLGIYMPHYARLHFHVAARLAYASALLTYGGQLVFTPLRWKLADYFDRTRSITPMLLSCALLFCLPWPMFRLVSIWPESILVMPLLFNVTGLLYFAALDGFIGLLFPDRLRGRGLTIGYSFGVVLFGGLAPLTNAALMSWSGTEQAPAFYLGLTALISASAIFGARRLL</sequence>
<keyword evidence="3" id="KW-1003">Cell membrane</keyword>
<evidence type="ECO:0000256" key="7">
    <source>
        <dbReference type="ARBA" id="ARBA00023136"/>
    </source>
</evidence>
<dbReference type="InterPro" id="IPR036259">
    <property type="entry name" value="MFS_trans_sf"/>
</dbReference>
<feature type="transmembrane region" description="Helical" evidence="8">
    <location>
        <begin position="238"/>
        <end position="259"/>
    </location>
</feature>
<feature type="transmembrane region" description="Helical" evidence="8">
    <location>
        <begin position="55"/>
        <end position="79"/>
    </location>
</feature>
<keyword evidence="7 8" id="KW-0472">Membrane</keyword>
<dbReference type="SUPFAM" id="SSF103473">
    <property type="entry name" value="MFS general substrate transporter"/>
    <property type="match status" value="1"/>
</dbReference>